<name>A0A521B843_9BACL</name>
<dbReference type="SUPFAM" id="SSF102588">
    <property type="entry name" value="LmbE-like"/>
    <property type="match status" value="1"/>
</dbReference>
<dbReference type="GO" id="GO:0019213">
    <property type="term" value="F:deacetylase activity"/>
    <property type="evidence" value="ECO:0007669"/>
    <property type="project" value="InterPro"/>
</dbReference>
<dbReference type="EMBL" id="FXTI01000001">
    <property type="protein sequence ID" value="SMO43181.1"/>
    <property type="molecule type" value="Genomic_DNA"/>
</dbReference>
<dbReference type="Gene3D" id="3.40.50.10320">
    <property type="entry name" value="LmbE-like"/>
    <property type="match status" value="1"/>
</dbReference>
<dbReference type="AlphaFoldDB" id="A0A521B843"/>
<gene>
    <name evidence="1" type="ORF">SAMN06264849_101598</name>
</gene>
<organism evidence="1 2">
    <name type="scientific">Melghirimyces algeriensis</name>
    <dbReference type="NCBI Taxonomy" id="910412"/>
    <lineage>
        <taxon>Bacteria</taxon>
        <taxon>Bacillati</taxon>
        <taxon>Bacillota</taxon>
        <taxon>Bacilli</taxon>
        <taxon>Bacillales</taxon>
        <taxon>Thermoactinomycetaceae</taxon>
        <taxon>Melghirimyces</taxon>
    </lineage>
</organism>
<evidence type="ECO:0000313" key="1">
    <source>
        <dbReference type="EMBL" id="SMO43181.1"/>
    </source>
</evidence>
<keyword evidence="2" id="KW-1185">Reference proteome</keyword>
<dbReference type="Pfam" id="PF02585">
    <property type="entry name" value="PIG-L"/>
    <property type="match status" value="1"/>
</dbReference>
<dbReference type="PANTHER" id="PTHR12993">
    <property type="entry name" value="N-ACETYLGLUCOSAMINYL-PHOSPHATIDYLINOSITOL DE-N-ACETYLASE-RELATED"/>
    <property type="match status" value="1"/>
</dbReference>
<proteinExistence type="predicted"/>
<dbReference type="InterPro" id="IPR023842">
    <property type="entry name" value="Bacillithiol_biosynth_BshB1"/>
</dbReference>
<reference evidence="1 2" key="1">
    <citation type="submission" date="2017-05" db="EMBL/GenBank/DDBJ databases">
        <authorList>
            <person name="Varghese N."/>
            <person name="Submissions S."/>
        </authorList>
    </citation>
    <scope>NUCLEOTIDE SEQUENCE [LARGE SCALE GENOMIC DNA]</scope>
    <source>
        <strain evidence="1 2">DSM 45474</strain>
    </source>
</reference>
<evidence type="ECO:0000313" key="2">
    <source>
        <dbReference type="Proteomes" id="UP000315636"/>
    </source>
</evidence>
<protein>
    <submittedName>
        <fullName evidence="1">Bacillithiol biosynthesis deacetylase BshB1</fullName>
    </submittedName>
</protein>
<sequence length="238" mass="26304">MMDNAYPQVDLLAFGAHPDDVEIGAGGIVALHTTKGFSVAICDLTDGELSSNGDVNTRRKEADHAGEILGLSQRYRLGFPDRGLDGSDQQIHAMVALIRKLQPRVVLAPHWEDRHPDHIACSQMVREAVFDAAIRKKATQNGEAPHRVQHLYFYFINHTGKADMIVDVSSVYSRKKDAILAFESQFVPGDGRVNTPLNNPTYLSMVDGRDRNWGYQIGVTHGEGLVSIQPISMKSLIE</sequence>
<accession>A0A521B843</accession>
<dbReference type="GO" id="GO:0016811">
    <property type="term" value="F:hydrolase activity, acting on carbon-nitrogen (but not peptide) bonds, in linear amides"/>
    <property type="evidence" value="ECO:0007669"/>
    <property type="project" value="TreeGrafter"/>
</dbReference>
<dbReference type="Proteomes" id="UP000315636">
    <property type="component" value="Unassembled WGS sequence"/>
</dbReference>
<dbReference type="NCBIfam" id="TIGR04001">
    <property type="entry name" value="thiol_BshB1"/>
    <property type="match status" value="1"/>
</dbReference>
<dbReference type="PANTHER" id="PTHR12993:SF30">
    <property type="entry name" value="N-ACETYL-ALPHA-D-GLUCOSAMINYL L-MALATE DEACETYLASE 1"/>
    <property type="match status" value="1"/>
</dbReference>
<dbReference type="InterPro" id="IPR024078">
    <property type="entry name" value="LmbE-like_dom_sf"/>
</dbReference>
<dbReference type="InterPro" id="IPR003737">
    <property type="entry name" value="GlcNAc_PI_deacetylase-related"/>
</dbReference>
<dbReference type="GO" id="GO:0071793">
    <property type="term" value="P:bacillithiol biosynthetic process"/>
    <property type="evidence" value="ECO:0007669"/>
    <property type="project" value="InterPro"/>
</dbReference>